<evidence type="ECO:0000259" key="8">
    <source>
        <dbReference type="PROSITE" id="PS51736"/>
    </source>
</evidence>
<protein>
    <submittedName>
        <fullName evidence="9">Resolvase, N-terminal domain</fullName>
    </submittedName>
</protein>
<dbReference type="Gene3D" id="3.40.50.1390">
    <property type="entry name" value="Resolvase, N-terminal catalytic domain"/>
    <property type="match status" value="1"/>
</dbReference>
<dbReference type="SMART" id="SM00857">
    <property type="entry name" value="Resolvase"/>
    <property type="match status" value="1"/>
</dbReference>
<dbReference type="eggNOG" id="COG1961">
    <property type="taxonomic scope" value="Bacteria"/>
</dbReference>
<evidence type="ECO:0000256" key="5">
    <source>
        <dbReference type="ARBA" id="ARBA00023172"/>
    </source>
</evidence>
<sequence>MKVGYARVSTEDQKLDLQIAALRRAGCQKIFKDRGISGSSMERPGMKSMLRSLRPGQTLVVWRLDRLGRSLSGLVLLIEELGERGVEFQSLCESLDTASSGGRLVFHIMAALAEFERSLISERTKAGMQEARDRGLRLGRPPSMTRDQVAEAMRESGKLPIKEVAVRYNVSPRTLRRHLRQLRQCNELA</sequence>
<dbReference type="InterPro" id="IPR050639">
    <property type="entry name" value="SSR_resolvase"/>
</dbReference>
<dbReference type="SUPFAM" id="SSF53041">
    <property type="entry name" value="Resolvase-like"/>
    <property type="match status" value="1"/>
</dbReference>
<keyword evidence="3" id="KW-0230">DNA invertase</keyword>
<evidence type="ECO:0000313" key="10">
    <source>
        <dbReference type="Proteomes" id="UP000000361"/>
    </source>
</evidence>
<dbReference type="EMBL" id="CP000489">
    <property type="protein sequence ID" value="ABL68212.1"/>
    <property type="molecule type" value="Genomic_DNA"/>
</dbReference>
<evidence type="ECO:0000256" key="2">
    <source>
        <dbReference type="ARBA" id="ARBA00022908"/>
    </source>
</evidence>
<dbReference type="GO" id="GO:0000150">
    <property type="term" value="F:DNA strand exchange activity"/>
    <property type="evidence" value="ECO:0007669"/>
    <property type="project" value="UniProtKB-KW"/>
</dbReference>
<dbReference type="KEGG" id="pde:Pden_0095"/>
<dbReference type="RefSeq" id="WP_011746445.1">
    <property type="nucleotide sequence ID" value="NC_008686.1"/>
</dbReference>
<proteinExistence type="inferred from homology"/>
<dbReference type="GO" id="GO:0003677">
    <property type="term" value="F:DNA binding"/>
    <property type="evidence" value="ECO:0007669"/>
    <property type="project" value="UniProtKB-KW"/>
</dbReference>
<dbReference type="AlphaFoldDB" id="A1AY68"/>
<feature type="domain" description="Resolvase/invertase-type recombinase catalytic" evidence="8">
    <location>
        <begin position="1"/>
        <end position="135"/>
    </location>
</feature>
<dbReference type="Gene3D" id="1.10.10.60">
    <property type="entry name" value="Homeodomain-like"/>
    <property type="match status" value="1"/>
</dbReference>
<evidence type="ECO:0000256" key="6">
    <source>
        <dbReference type="PIRSR" id="PIRSR606118-50"/>
    </source>
</evidence>
<dbReference type="HOGENOM" id="CLU_010686_8_0_5"/>
<dbReference type="Pfam" id="PF02796">
    <property type="entry name" value="HTH_7"/>
    <property type="match status" value="1"/>
</dbReference>
<feature type="active site" description="O-(5'-phospho-DNA)-serine intermediate" evidence="6 7">
    <location>
        <position position="9"/>
    </location>
</feature>
<dbReference type="GeneID" id="93451329"/>
<dbReference type="InterPro" id="IPR009057">
    <property type="entry name" value="Homeodomain-like_sf"/>
</dbReference>
<dbReference type="CDD" id="cd03768">
    <property type="entry name" value="SR_ResInv"/>
    <property type="match status" value="1"/>
</dbReference>
<accession>A1AY68</accession>
<evidence type="ECO:0000256" key="7">
    <source>
        <dbReference type="PROSITE-ProRule" id="PRU10137"/>
    </source>
</evidence>
<organism evidence="9 10">
    <name type="scientific">Paracoccus denitrificans (strain Pd 1222)</name>
    <dbReference type="NCBI Taxonomy" id="318586"/>
    <lineage>
        <taxon>Bacteria</taxon>
        <taxon>Pseudomonadati</taxon>
        <taxon>Pseudomonadota</taxon>
        <taxon>Alphaproteobacteria</taxon>
        <taxon>Rhodobacterales</taxon>
        <taxon>Paracoccaceae</taxon>
        <taxon>Paracoccus</taxon>
    </lineage>
</organism>
<dbReference type="GO" id="GO:0015074">
    <property type="term" value="P:DNA integration"/>
    <property type="evidence" value="ECO:0007669"/>
    <property type="project" value="UniProtKB-KW"/>
</dbReference>
<dbReference type="PROSITE" id="PS51736">
    <property type="entry name" value="RECOMBINASES_3"/>
    <property type="match status" value="1"/>
</dbReference>
<dbReference type="Pfam" id="PF00239">
    <property type="entry name" value="Resolvase"/>
    <property type="match status" value="1"/>
</dbReference>
<reference evidence="10" key="1">
    <citation type="submission" date="2006-12" db="EMBL/GenBank/DDBJ databases">
        <title>Complete sequence of chromosome 1 of Paracoccus denitrificans PD1222.</title>
        <authorList>
            <person name="Copeland A."/>
            <person name="Lucas S."/>
            <person name="Lapidus A."/>
            <person name="Barry K."/>
            <person name="Detter J.C."/>
            <person name="Glavina del Rio T."/>
            <person name="Hammon N."/>
            <person name="Israni S."/>
            <person name="Dalin E."/>
            <person name="Tice H."/>
            <person name="Pitluck S."/>
            <person name="Munk A.C."/>
            <person name="Brettin T."/>
            <person name="Bruce D."/>
            <person name="Han C."/>
            <person name="Tapia R."/>
            <person name="Gilna P."/>
            <person name="Schmutz J."/>
            <person name="Larimer F."/>
            <person name="Land M."/>
            <person name="Hauser L."/>
            <person name="Kyrpides N."/>
            <person name="Lykidis A."/>
            <person name="Spiro S."/>
            <person name="Richardson D.J."/>
            <person name="Moir J.W.B."/>
            <person name="Ferguson S.J."/>
            <person name="van Spanning R.J.M."/>
            <person name="Richardson P."/>
        </authorList>
    </citation>
    <scope>NUCLEOTIDE SEQUENCE [LARGE SCALE GENOMIC DNA]</scope>
    <source>
        <strain evidence="10">Pd 1222</strain>
    </source>
</reference>
<dbReference type="InterPro" id="IPR006120">
    <property type="entry name" value="Resolvase_HTH_dom"/>
</dbReference>
<keyword evidence="4" id="KW-0238">DNA-binding</keyword>
<dbReference type="InterPro" id="IPR036162">
    <property type="entry name" value="Resolvase-like_N_sf"/>
</dbReference>
<name>A1AY68_PARDP</name>
<gene>
    <name evidence="9" type="ordered locus">Pden_0095</name>
</gene>
<comment type="similarity">
    <text evidence="1">Belongs to the site-specific recombinase resolvase family.</text>
</comment>
<dbReference type="InterPro" id="IPR006119">
    <property type="entry name" value="Resolv_N"/>
</dbReference>
<evidence type="ECO:0000313" key="9">
    <source>
        <dbReference type="EMBL" id="ABL68212.1"/>
    </source>
</evidence>
<keyword evidence="2" id="KW-0229">DNA integration</keyword>
<dbReference type="SUPFAM" id="SSF46689">
    <property type="entry name" value="Homeodomain-like"/>
    <property type="match status" value="1"/>
</dbReference>
<dbReference type="EnsemblBacteria" id="ABL68212">
    <property type="protein sequence ID" value="ABL68212"/>
    <property type="gene ID" value="Pden_0095"/>
</dbReference>
<evidence type="ECO:0000256" key="3">
    <source>
        <dbReference type="ARBA" id="ARBA00023100"/>
    </source>
</evidence>
<keyword evidence="5" id="KW-0233">DNA recombination</keyword>
<dbReference type="PANTHER" id="PTHR30461:SF2">
    <property type="entry name" value="SERINE RECOMBINASE PINE-RELATED"/>
    <property type="match status" value="1"/>
</dbReference>
<evidence type="ECO:0000256" key="4">
    <source>
        <dbReference type="ARBA" id="ARBA00023125"/>
    </source>
</evidence>
<dbReference type="OrthoDB" id="2290206at2"/>
<dbReference type="Proteomes" id="UP000000361">
    <property type="component" value="Chromosome 1"/>
</dbReference>
<dbReference type="InterPro" id="IPR006118">
    <property type="entry name" value="Recombinase_CS"/>
</dbReference>
<dbReference type="FunFam" id="3.40.50.1390:FF:000001">
    <property type="entry name" value="DNA recombinase"/>
    <property type="match status" value="1"/>
</dbReference>
<dbReference type="PANTHER" id="PTHR30461">
    <property type="entry name" value="DNA-INVERTASE FROM LAMBDOID PROPHAGE"/>
    <property type="match status" value="1"/>
</dbReference>
<keyword evidence="10" id="KW-1185">Reference proteome</keyword>
<evidence type="ECO:0000256" key="1">
    <source>
        <dbReference type="ARBA" id="ARBA00009913"/>
    </source>
</evidence>
<dbReference type="PROSITE" id="PS00397">
    <property type="entry name" value="RECOMBINASES_1"/>
    <property type="match status" value="1"/>
</dbReference>